<name>A0A1W1E4R7_9ZZZZ</name>
<organism evidence="1">
    <name type="scientific">hydrothermal vent metagenome</name>
    <dbReference type="NCBI Taxonomy" id="652676"/>
    <lineage>
        <taxon>unclassified sequences</taxon>
        <taxon>metagenomes</taxon>
        <taxon>ecological metagenomes</taxon>
    </lineage>
</organism>
<gene>
    <name evidence="1" type="ORF">MNB_SUP05-SYMBIONT-5-1111</name>
</gene>
<dbReference type="AlphaFoldDB" id="A0A1W1E4R7"/>
<proteinExistence type="predicted"/>
<accession>A0A1W1E4R7</accession>
<protein>
    <submittedName>
        <fullName evidence="1">Uncharacterized protein</fullName>
    </submittedName>
</protein>
<sequence>MINIFKSTPSMAKSVFNVARKVFKLMKDGVLMIVRIYS</sequence>
<reference evidence="1" key="1">
    <citation type="submission" date="2016-10" db="EMBL/GenBank/DDBJ databases">
        <authorList>
            <person name="de Groot N.N."/>
        </authorList>
    </citation>
    <scope>NUCLEOTIDE SEQUENCE</scope>
</reference>
<dbReference type="EMBL" id="FPHZ01000176">
    <property type="protein sequence ID" value="SFV88726.1"/>
    <property type="molecule type" value="Genomic_DNA"/>
</dbReference>
<evidence type="ECO:0000313" key="1">
    <source>
        <dbReference type="EMBL" id="SFV88726.1"/>
    </source>
</evidence>